<evidence type="ECO:0000256" key="9">
    <source>
        <dbReference type="ARBA" id="ARBA00023136"/>
    </source>
</evidence>
<feature type="transmembrane region" description="Helical" evidence="10">
    <location>
        <begin position="532"/>
        <end position="553"/>
    </location>
</feature>
<gene>
    <name evidence="12" type="ORF">HNY73_018193</name>
</gene>
<dbReference type="AlphaFoldDB" id="A0A8T0EFE6"/>
<comment type="caution">
    <text evidence="10">Lacks conserved residue(s) required for the propagation of feature annotation.</text>
</comment>
<dbReference type="InterPro" id="IPR012908">
    <property type="entry name" value="PGAP1-ab_dom-like"/>
</dbReference>
<keyword evidence="9 10" id="KW-0472">Membrane</keyword>
<dbReference type="InterPro" id="IPR039529">
    <property type="entry name" value="PGAP1/BST1"/>
</dbReference>
<keyword evidence="8 10" id="KW-1133">Transmembrane helix</keyword>
<evidence type="ECO:0000256" key="3">
    <source>
        <dbReference type="ARBA" id="ARBA00022448"/>
    </source>
</evidence>
<evidence type="ECO:0000256" key="2">
    <source>
        <dbReference type="ARBA" id="ARBA00006931"/>
    </source>
</evidence>
<dbReference type="GO" id="GO:0006888">
    <property type="term" value="P:endoplasmic reticulum to Golgi vesicle-mediated transport"/>
    <property type="evidence" value="ECO:0007669"/>
    <property type="project" value="TreeGrafter"/>
</dbReference>
<dbReference type="Gene3D" id="3.40.50.1820">
    <property type="entry name" value="alpha/beta hydrolase"/>
    <property type="match status" value="1"/>
</dbReference>
<evidence type="ECO:0000256" key="1">
    <source>
        <dbReference type="ARBA" id="ARBA00004477"/>
    </source>
</evidence>
<dbReference type="EC" id="3.1.-.-" evidence="10"/>
<evidence type="ECO:0000256" key="10">
    <source>
        <dbReference type="RuleBase" id="RU365011"/>
    </source>
</evidence>
<evidence type="ECO:0000313" key="13">
    <source>
        <dbReference type="Proteomes" id="UP000807504"/>
    </source>
</evidence>
<dbReference type="InterPro" id="IPR029058">
    <property type="entry name" value="AB_hydrolase_fold"/>
</dbReference>
<comment type="function">
    <text evidence="10">Involved in inositol deacylation of GPI-anchored proteins which plays important roles in the quality control and ER-associated degradation of GPI-anchored proteins.</text>
</comment>
<dbReference type="Pfam" id="PF07819">
    <property type="entry name" value="PGAP1"/>
    <property type="match status" value="1"/>
</dbReference>
<dbReference type="Pfam" id="PF24660">
    <property type="entry name" value="PGAP1_3rd"/>
    <property type="match status" value="1"/>
</dbReference>
<proteinExistence type="inferred from homology"/>
<evidence type="ECO:0000256" key="5">
    <source>
        <dbReference type="ARBA" id="ARBA00022801"/>
    </source>
</evidence>
<keyword evidence="3 10" id="KW-0813">Transport</keyword>
<dbReference type="GO" id="GO:0006505">
    <property type="term" value="P:GPI anchor metabolic process"/>
    <property type="evidence" value="ECO:0007669"/>
    <property type="project" value="TreeGrafter"/>
</dbReference>
<dbReference type="PANTHER" id="PTHR15495">
    <property type="entry name" value="NEGATIVE REGULATOR OF VESICLE FORMATION-RELATED"/>
    <property type="match status" value="1"/>
</dbReference>
<keyword evidence="6 10" id="KW-0256">Endoplasmic reticulum</keyword>
<evidence type="ECO:0000256" key="6">
    <source>
        <dbReference type="ARBA" id="ARBA00022824"/>
    </source>
</evidence>
<evidence type="ECO:0000259" key="11">
    <source>
        <dbReference type="Pfam" id="PF07819"/>
    </source>
</evidence>
<dbReference type="SUPFAM" id="SSF53474">
    <property type="entry name" value="alpha/beta-Hydrolases"/>
    <property type="match status" value="1"/>
</dbReference>
<evidence type="ECO:0000256" key="4">
    <source>
        <dbReference type="ARBA" id="ARBA00022692"/>
    </source>
</evidence>
<sequence length="683" mass="77247">MGHSLQTNIFFNFFTVDFNEEISALYGGTLKDQTEYVFACIKHIQSLYSSEKKLTLIGHSMGGVIAKAVFSLPSFNPADISLIITLAAPHKEPVIAADTAIVNFYAGIKETWKYRNKKGFSDIPIISIGGGQRDILVRSDLTSNNFQHKNVRDVEVLTSSIPGVWVSTDHLAIVWCKQLVLTICRTLYDLHMKNAKQNSASDIENILKHYYLSRSSGTFYPKVPSVPVSAFSTSGGDWIEQESNTWRFTRSKVLSTIYLLVPVIKNDNILVVASGIVKRDWIFGCTRLSETETKTCVEGENLSEKGEIIPNKSKKSQRRHINLSAQYLQEKKYPYILIYITPVDSQIDILGERYNSKDRTKYIKLPSLIQRMFTPPVRLLSVSLPEQSVFYNIIISESYGVFESVELQLETRLCRAGSVVGQGIIKVQTPWNNEISYHYIRTVLGGITTVPLKAHFLLPPNSNHDVNVELILDPECSTVLTAKFPLSLIASQFMKFYGLYIVGYVVALLLAFLAGQMYFFESLGSFPSFFTVFGQYPTFITLVGIPSILYHLILSPEFDLPFIPPADKITLSDNRFLSTLILRTLLYLIACGFITVLYIVCVYLLKGITKCFLCTKQSFLSTYVKCIAETERRGPGVATTKWHKTFNPWFFFSFWGYQWSFKKPLHFDGSMLCLTLAVSNTFL</sequence>
<evidence type="ECO:0000313" key="12">
    <source>
        <dbReference type="EMBL" id="KAF8770695.1"/>
    </source>
</evidence>
<comment type="subcellular location">
    <subcellularLocation>
        <location evidence="1">Endoplasmic reticulum membrane</location>
        <topology evidence="1">Multi-pass membrane protein</topology>
    </subcellularLocation>
</comment>
<keyword evidence="7 10" id="KW-0653">Protein transport</keyword>
<comment type="caution">
    <text evidence="12">The sequence shown here is derived from an EMBL/GenBank/DDBJ whole genome shotgun (WGS) entry which is preliminary data.</text>
</comment>
<organism evidence="12 13">
    <name type="scientific">Argiope bruennichi</name>
    <name type="common">Wasp spider</name>
    <name type="synonym">Aranea bruennichi</name>
    <dbReference type="NCBI Taxonomy" id="94029"/>
    <lineage>
        <taxon>Eukaryota</taxon>
        <taxon>Metazoa</taxon>
        <taxon>Ecdysozoa</taxon>
        <taxon>Arthropoda</taxon>
        <taxon>Chelicerata</taxon>
        <taxon>Arachnida</taxon>
        <taxon>Araneae</taxon>
        <taxon>Araneomorphae</taxon>
        <taxon>Entelegynae</taxon>
        <taxon>Araneoidea</taxon>
        <taxon>Araneidae</taxon>
        <taxon>Argiope</taxon>
    </lineage>
</organism>
<comment type="similarity">
    <text evidence="2 10">Belongs to the GPI inositol-deacylase family.</text>
</comment>
<keyword evidence="5 10" id="KW-0378">Hydrolase</keyword>
<evidence type="ECO:0000256" key="7">
    <source>
        <dbReference type="ARBA" id="ARBA00022927"/>
    </source>
</evidence>
<keyword evidence="13" id="KW-1185">Reference proteome</keyword>
<keyword evidence="4 10" id="KW-0812">Transmembrane</keyword>
<accession>A0A8T0EFE6</accession>
<dbReference type="EMBL" id="JABXBU010002228">
    <property type="protein sequence ID" value="KAF8770695.1"/>
    <property type="molecule type" value="Genomic_DNA"/>
</dbReference>
<reference evidence="12" key="2">
    <citation type="submission" date="2020-06" db="EMBL/GenBank/DDBJ databases">
        <authorList>
            <person name="Sheffer M."/>
        </authorList>
    </citation>
    <scope>NUCLEOTIDE SEQUENCE</scope>
</reference>
<feature type="transmembrane region" description="Helical" evidence="10">
    <location>
        <begin position="497"/>
        <end position="520"/>
    </location>
</feature>
<dbReference type="GO" id="GO:0015031">
    <property type="term" value="P:protein transport"/>
    <property type="evidence" value="ECO:0007669"/>
    <property type="project" value="UniProtKB-KW"/>
</dbReference>
<dbReference type="GO" id="GO:0005789">
    <property type="term" value="C:endoplasmic reticulum membrane"/>
    <property type="evidence" value="ECO:0007669"/>
    <property type="project" value="UniProtKB-SubCell"/>
</dbReference>
<evidence type="ECO:0000256" key="8">
    <source>
        <dbReference type="ARBA" id="ARBA00022989"/>
    </source>
</evidence>
<feature type="domain" description="GPI inositol-deacylase PGAP1-like alpha/beta" evidence="11">
    <location>
        <begin position="8"/>
        <end position="189"/>
    </location>
</feature>
<protein>
    <recommendedName>
        <fullName evidence="10">GPI inositol-deacylase</fullName>
        <ecNumber evidence="10">3.1.-.-</ecNumber>
    </recommendedName>
</protein>
<dbReference type="GO" id="GO:0050185">
    <property type="term" value="F:phosphatidylinositol deacylase activity"/>
    <property type="evidence" value="ECO:0007669"/>
    <property type="project" value="TreeGrafter"/>
</dbReference>
<name>A0A8T0EFE6_ARGBR</name>
<dbReference type="Proteomes" id="UP000807504">
    <property type="component" value="Unassembled WGS sequence"/>
</dbReference>
<dbReference type="PANTHER" id="PTHR15495:SF7">
    <property type="entry name" value="GPI INOSITOL-DEACYLASE"/>
    <property type="match status" value="1"/>
</dbReference>
<reference evidence="12" key="1">
    <citation type="journal article" date="2020" name="bioRxiv">
        <title>Chromosome-level reference genome of the European wasp spider Argiope bruennichi: a resource for studies on range expansion and evolutionary adaptation.</title>
        <authorList>
            <person name="Sheffer M.M."/>
            <person name="Hoppe A."/>
            <person name="Krehenwinkel H."/>
            <person name="Uhl G."/>
            <person name="Kuss A.W."/>
            <person name="Jensen L."/>
            <person name="Jensen C."/>
            <person name="Gillespie R.G."/>
            <person name="Hoff K.J."/>
            <person name="Prost S."/>
        </authorList>
    </citation>
    <scope>NUCLEOTIDE SEQUENCE</scope>
</reference>
<feature type="transmembrane region" description="Helical" evidence="10">
    <location>
        <begin position="585"/>
        <end position="605"/>
    </location>
</feature>